<dbReference type="AlphaFoldDB" id="A0A316GFZ6"/>
<feature type="signal peptide" evidence="1">
    <location>
        <begin position="1"/>
        <end position="46"/>
    </location>
</feature>
<dbReference type="Proteomes" id="UP000245390">
    <property type="component" value="Unassembled WGS sequence"/>
</dbReference>
<evidence type="ECO:0000256" key="1">
    <source>
        <dbReference type="SAM" id="SignalP"/>
    </source>
</evidence>
<sequence length="209" mass="22677">MIMEQPVSCPNLAAFRFRAYLLGMTQRNRSLSILAVAALCSAAPLAAQSASSIAAEAEFPNQTVAIVAATSSLFDSVEGPESAQRRRAPAIRIPQLETRASFDGDAKAEALTQNGPVRHLTGYRITWYPIDRFLGTVDFMGTWDGNRNLVCGYVTWDLSDTENPVLEQVDASYLSLDDLSAASPADAHQMLLDANCAYGDIDANYAFFD</sequence>
<accession>A0A316GFZ6</accession>
<organism evidence="2 3">
    <name type="scientific">Silicimonas algicola</name>
    <dbReference type="NCBI Taxonomy" id="1826607"/>
    <lineage>
        <taxon>Bacteria</taxon>
        <taxon>Pseudomonadati</taxon>
        <taxon>Pseudomonadota</taxon>
        <taxon>Alphaproteobacteria</taxon>
        <taxon>Rhodobacterales</taxon>
        <taxon>Paracoccaceae</taxon>
    </lineage>
</organism>
<reference evidence="2 3" key="1">
    <citation type="submission" date="2018-05" db="EMBL/GenBank/DDBJ databases">
        <title>Genomic Encyclopedia of Type Strains, Phase IV (KMG-IV): sequencing the most valuable type-strain genomes for metagenomic binning, comparative biology and taxonomic classification.</title>
        <authorList>
            <person name="Goeker M."/>
        </authorList>
    </citation>
    <scope>NUCLEOTIDE SEQUENCE [LARGE SCALE GENOMIC DNA]</scope>
    <source>
        <strain evidence="2 3">DSM 103371</strain>
    </source>
</reference>
<protein>
    <submittedName>
        <fullName evidence="2">Uncharacterized protein</fullName>
    </submittedName>
</protein>
<evidence type="ECO:0000313" key="2">
    <source>
        <dbReference type="EMBL" id="PWK58866.1"/>
    </source>
</evidence>
<dbReference type="EMBL" id="QGGV01000001">
    <property type="protein sequence ID" value="PWK58866.1"/>
    <property type="molecule type" value="Genomic_DNA"/>
</dbReference>
<evidence type="ECO:0000313" key="3">
    <source>
        <dbReference type="Proteomes" id="UP000245390"/>
    </source>
</evidence>
<keyword evidence="1" id="KW-0732">Signal</keyword>
<comment type="caution">
    <text evidence="2">The sequence shown here is derived from an EMBL/GenBank/DDBJ whole genome shotgun (WGS) entry which is preliminary data.</text>
</comment>
<proteinExistence type="predicted"/>
<name>A0A316GFZ6_9RHOB</name>
<keyword evidence="3" id="KW-1185">Reference proteome</keyword>
<feature type="chain" id="PRO_5016337536" evidence="1">
    <location>
        <begin position="47"/>
        <end position="209"/>
    </location>
</feature>
<gene>
    <name evidence="2" type="ORF">C8D95_101683</name>
</gene>